<dbReference type="SUPFAM" id="SSF81301">
    <property type="entry name" value="Nucleotidyltransferase"/>
    <property type="match status" value="1"/>
</dbReference>
<dbReference type="InterPro" id="IPR004394">
    <property type="entry name" value="Iojap/RsfS/C7orf30"/>
</dbReference>
<evidence type="ECO:0000256" key="2">
    <source>
        <dbReference type="ARBA" id="ARBA00022490"/>
    </source>
</evidence>
<evidence type="ECO:0000256" key="1">
    <source>
        <dbReference type="ARBA" id="ARBA00010574"/>
    </source>
</evidence>
<organism evidence="6 7">
    <name type="scientific">Enterococcus italicus (strain DSM 15952 / CCUG 50447 / LMG 22039 / TP 1.5)</name>
    <dbReference type="NCBI Taxonomy" id="888064"/>
    <lineage>
        <taxon>Bacteria</taxon>
        <taxon>Bacillati</taxon>
        <taxon>Bacillota</taxon>
        <taxon>Bacilli</taxon>
        <taxon>Lactobacillales</taxon>
        <taxon>Enterococcaceae</taxon>
        <taxon>Enterococcus</taxon>
    </lineage>
</organism>
<dbReference type="AlphaFoldDB" id="E6LGR9"/>
<dbReference type="Pfam" id="PF02410">
    <property type="entry name" value="RsfS"/>
    <property type="match status" value="1"/>
</dbReference>
<comment type="subunit">
    <text evidence="5">Interacts with ribosomal protein uL14 (rplN).</text>
</comment>
<keyword evidence="7" id="KW-1185">Reference proteome</keyword>
<comment type="function">
    <text evidence="5">Functions as a ribosomal silencing factor. Interacts with ribosomal protein uL14 (rplN), blocking formation of intersubunit bridge B8. Prevents association of the 30S and 50S ribosomal subunits and the formation of functional ribosomes, thus repressing translation.</text>
</comment>
<evidence type="ECO:0000256" key="4">
    <source>
        <dbReference type="ARBA" id="ARBA00022845"/>
    </source>
</evidence>
<dbReference type="InterPro" id="IPR043519">
    <property type="entry name" value="NT_sf"/>
</dbReference>
<accession>E6LGR9</accession>
<protein>
    <recommendedName>
        <fullName evidence="5">Ribosomal silencing factor RsfS</fullName>
    </recommendedName>
</protein>
<dbReference type="STRING" id="888064.HMPREF9088_1559"/>
<keyword evidence="4 5" id="KW-0810">Translation regulation</keyword>
<dbReference type="GO" id="GO:0090071">
    <property type="term" value="P:negative regulation of ribosome biogenesis"/>
    <property type="evidence" value="ECO:0007669"/>
    <property type="project" value="UniProtKB-UniRule"/>
</dbReference>
<dbReference type="GO" id="GO:0005737">
    <property type="term" value="C:cytoplasm"/>
    <property type="evidence" value="ECO:0007669"/>
    <property type="project" value="UniProtKB-SubCell"/>
</dbReference>
<proteinExistence type="inferred from homology"/>
<dbReference type="HOGENOM" id="CLU_092688_2_2_9"/>
<evidence type="ECO:0000313" key="6">
    <source>
        <dbReference type="EMBL" id="EFU73598.1"/>
    </source>
</evidence>
<dbReference type="GO" id="GO:0043023">
    <property type="term" value="F:ribosomal large subunit binding"/>
    <property type="evidence" value="ECO:0007669"/>
    <property type="project" value="TreeGrafter"/>
</dbReference>
<evidence type="ECO:0000256" key="3">
    <source>
        <dbReference type="ARBA" id="ARBA00022491"/>
    </source>
</evidence>
<comment type="caution">
    <text evidence="6">The sequence shown here is derived from an EMBL/GenBank/DDBJ whole genome shotgun (WGS) entry which is preliminary data.</text>
</comment>
<dbReference type="GO" id="GO:0017148">
    <property type="term" value="P:negative regulation of translation"/>
    <property type="evidence" value="ECO:0007669"/>
    <property type="project" value="UniProtKB-UniRule"/>
</dbReference>
<evidence type="ECO:0000313" key="7">
    <source>
        <dbReference type="Proteomes" id="UP000010296"/>
    </source>
</evidence>
<gene>
    <name evidence="5" type="primary">rsfS</name>
    <name evidence="6" type="ORF">HMPREF9088_1559</name>
</gene>
<dbReference type="Proteomes" id="UP000010296">
    <property type="component" value="Unassembled WGS sequence"/>
</dbReference>
<dbReference type="PANTHER" id="PTHR21043:SF0">
    <property type="entry name" value="MITOCHONDRIAL ASSEMBLY OF RIBOSOMAL LARGE SUBUNIT PROTEIN 1"/>
    <property type="match status" value="1"/>
</dbReference>
<comment type="subcellular location">
    <subcellularLocation>
        <location evidence="5">Cytoplasm</location>
    </subcellularLocation>
</comment>
<sequence>MITSEKMVELAVKAADSKRAEDILVLDVKEVSLLADYFMICSGTNERQIQAIADTIIDKESEAQVQIKQIEGKDSAKWVLIDLGDVIVHVFSHSERTFYNLEKLWSDAPLVNVSEWIDE</sequence>
<dbReference type="NCBIfam" id="TIGR00090">
    <property type="entry name" value="rsfS_iojap_ybeB"/>
    <property type="match status" value="1"/>
</dbReference>
<dbReference type="EMBL" id="AEPV01000065">
    <property type="protein sequence ID" value="EFU73598.1"/>
    <property type="molecule type" value="Genomic_DNA"/>
</dbReference>
<evidence type="ECO:0000256" key="5">
    <source>
        <dbReference type="HAMAP-Rule" id="MF_01477"/>
    </source>
</evidence>
<name>E6LGR9_ENTI1</name>
<keyword evidence="2 5" id="KW-0963">Cytoplasm</keyword>
<dbReference type="PATRIC" id="fig|888064.11.peg.4"/>
<dbReference type="eggNOG" id="COG0799">
    <property type="taxonomic scope" value="Bacteria"/>
</dbReference>
<dbReference type="HAMAP" id="MF_01477">
    <property type="entry name" value="Iojap_RsfS"/>
    <property type="match status" value="1"/>
</dbReference>
<keyword evidence="3 5" id="KW-0678">Repressor</keyword>
<dbReference type="FunFam" id="3.30.460.10:FF:000015">
    <property type="entry name" value="Ribosomal silencing factor RsfS"/>
    <property type="match status" value="1"/>
</dbReference>
<dbReference type="Gene3D" id="3.30.460.10">
    <property type="entry name" value="Beta Polymerase, domain 2"/>
    <property type="match status" value="1"/>
</dbReference>
<comment type="similarity">
    <text evidence="1 5">Belongs to the Iojap/RsfS family.</text>
</comment>
<reference evidence="6 7" key="1">
    <citation type="submission" date="2010-12" db="EMBL/GenBank/DDBJ databases">
        <authorList>
            <person name="Muzny D."/>
            <person name="Qin X."/>
            <person name="Deng J."/>
            <person name="Jiang H."/>
            <person name="Liu Y."/>
            <person name="Qu J."/>
            <person name="Song X.-Z."/>
            <person name="Zhang L."/>
            <person name="Thornton R."/>
            <person name="Coyle M."/>
            <person name="Francisco L."/>
            <person name="Jackson L."/>
            <person name="Javaid M."/>
            <person name="Korchina V."/>
            <person name="Kovar C."/>
            <person name="Mata R."/>
            <person name="Mathew T."/>
            <person name="Ngo R."/>
            <person name="Nguyen L."/>
            <person name="Nguyen N."/>
            <person name="Okwuonu G."/>
            <person name="Ongeri F."/>
            <person name="Pham C."/>
            <person name="Simmons D."/>
            <person name="Wilczek-Boney K."/>
            <person name="Hale W."/>
            <person name="Jakkamsetti A."/>
            <person name="Pham P."/>
            <person name="Ruth R."/>
            <person name="San Lucas F."/>
            <person name="Warren J."/>
            <person name="Zhang J."/>
            <person name="Zhao Z."/>
            <person name="Zhou C."/>
            <person name="Zhu D."/>
            <person name="Lee S."/>
            <person name="Bess C."/>
            <person name="Blankenburg K."/>
            <person name="Forbes L."/>
            <person name="Fu Q."/>
            <person name="Gubbala S."/>
            <person name="Hirani K."/>
            <person name="Jayaseelan J.C."/>
            <person name="Lara F."/>
            <person name="Munidasa M."/>
            <person name="Palculict T."/>
            <person name="Patil S."/>
            <person name="Pu L.-L."/>
            <person name="Saada N."/>
            <person name="Tang L."/>
            <person name="Weissenberger G."/>
            <person name="Zhu Y."/>
            <person name="Hemphill L."/>
            <person name="Shang Y."/>
            <person name="Youmans B."/>
            <person name="Ayvaz T."/>
            <person name="Ross M."/>
            <person name="Santibanez J."/>
            <person name="Aqrawi P."/>
            <person name="Gross S."/>
            <person name="Joshi V."/>
            <person name="Fowler G."/>
            <person name="Nazareth L."/>
            <person name="Reid J."/>
            <person name="Worley K."/>
            <person name="Petrosino J."/>
            <person name="Highlander S."/>
            <person name="Gibbs R."/>
        </authorList>
    </citation>
    <scope>NUCLEOTIDE SEQUENCE [LARGE SCALE GENOMIC DNA]</scope>
    <source>
        <strain evidence="7">DSM 15952 / CCUG 50447 / LMG 22039 / TP 1.5</strain>
    </source>
</reference>
<dbReference type="PANTHER" id="PTHR21043">
    <property type="entry name" value="IOJAP SUPERFAMILY ORTHOLOG"/>
    <property type="match status" value="1"/>
</dbReference>
<dbReference type="GO" id="GO:0042256">
    <property type="term" value="P:cytosolic ribosome assembly"/>
    <property type="evidence" value="ECO:0007669"/>
    <property type="project" value="UniProtKB-UniRule"/>
</dbReference>